<reference evidence="1 2" key="1">
    <citation type="journal article" date="2015" name="Genome Biol. Evol.">
        <title>Comparative Genomics of a Bacterivorous Green Alga Reveals Evolutionary Causalities and Consequences of Phago-Mixotrophic Mode of Nutrition.</title>
        <authorList>
            <person name="Burns J.A."/>
            <person name="Paasch A."/>
            <person name="Narechania A."/>
            <person name="Kim E."/>
        </authorList>
    </citation>
    <scope>NUCLEOTIDE SEQUENCE [LARGE SCALE GENOMIC DNA]</scope>
    <source>
        <strain evidence="1 2">PLY_AMNH</strain>
    </source>
</reference>
<accession>A0AAE0BZ61</accession>
<organism evidence="1 2">
    <name type="scientific">Cymbomonas tetramitiformis</name>
    <dbReference type="NCBI Taxonomy" id="36881"/>
    <lineage>
        <taxon>Eukaryota</taxon>
        <taxon>Viridiplantae</taxon>
        <taxon>Chlorophyta</taxon>
        <taxon>Pyramimonadophyceae</taxon>
        <taxon>Pyramimonadales</taxon>
        <taxon>Pyramimonadaceae</taxon>
        <taxon>Cymbomonas</taxon>
    </lineage>
</organism>
<keyword evidence="2" id="KW-1185">Reference proteome</keyword>
<comment type="caution">
    <text evidence="1">The sequence shown here is derived from an EMBL/GenBank/DDBJ whole genome shotgun (WGS) entry which is preliminary data.</text>
</comment>
<dbReference type="Proteomes" id="UP001190700">
    <property type="component" value="Unassembled WGS sequence"/>
</dbReference>
<proteinExistence type="predicted"/>
<evidence type="ECO:0000313" key="2">
    <source>
        <dbReference type="Proteomes" id="UP001190700"/>
    </source>
</evidence>
<name>A0AAE0BZ61_9CHLO</name>
<evidence type="ECO:0000313" key="1">
    <source>
        <dbReference type="EMBL" id="KAK3245461.1"/>
    </source>
</evidence>
<dbReference type="EMBL" id="LGRX02030616">
    <property type="protein sequence ID" value="KAK3245461.1"/>
    <property type="molecule type" value="Genomic_DNA"/>
</dbReference>
<protein>
    <submittedName>
        <fullName evidence="1">Uncharacterized protein</fullName>
    </submittedName>
</protein>
<gene>
    <name evidence="1" type="ORF">CYMTET_44967</name>
</gene>
<dbReference type="AlphaFoldDB" id="A0AAE0BZ61"/>
<sequence length="69" mass="7530">MALIRKIWSNGQDADHAELSSSLVLKLCKVSDPTKELYQLVFSSNSHCASAHMSAGEKLYATITAAFSR</sequence>